<sequence length="21" mass="2303">MTPLSFRMASALDKLDSSFAN</sequence>
<dbReference type="Proteomes" id="UP000244803">
    <property type="component" value="Chromosome 1"/>
</dbReference>
<evidence type="ECO:0000313" key="2">
    <source>
        <dbReference type="Proteomes" id="UP000244803"/>
    </source>
</evidence>
<name>A0A976XJR2_THEOR</name>
<accession>A0A976XJR2</accession>
<gene>
    <name evidence="1" type="ORF">MACJ_003429</name>
</gene>
<proteinExistence type="predicted"/>
<dbReference type="AlphaFoldDB" id="A0A976XJR2"/>
<evidence type="ECO:0000313" key="1">
    <source>
        <dbReference type="EMBL" id="UVC54097.1"/>
    </source>
</evidence>
<reference evidence="1" key="1">
    <citation type="submission" date="2022-07" db="EMBL/GenBank/DDBJ databases">
        <title>Evaluation of T. orientalis genome assembly methods using nanopore sequencing and analysis of variation between genomes.</title>
        <authorList>
            <person name="Yam J."/>
            <person name="Micallef M.L."/>
            <person name="Liu M."/>
            <person name="Djordjevic S.P."/>
            <person name="Bogema D.R."/>
            <person name="Jenkins C."/>
        </authorList>
    </citation>
    <scope>NUCLEOTIDE SEQUENCE</scope>
    <source>
        <strain evidence="1">Fish Creek</strain>
    </source>
</reference>
<protein>
    <submittedName>
        <fullName evidence="1">Uncharacterized protein</fullName>
    </submittedName>
</protein>
<organism evidence="1 2">
    <name type="scientific">Theileria orientalis</name>
    <dbReference type="NCBI Taxonomy" id="68886"/>
    <lineage>
        <taxon>Eukaryota</taxon>
        <taxon>Sar</taxon>
        <taxon>Alveolata</taxon>
        <taxon>Apicomplexa</taxon>
        <taxon>Aconoidasida</taxon>
        <taxon>Piroplasmida</taxon>
        <taxon>Theileriidae</taxon>
        <taxon>Theileria</taxon>
    </lineage>
</organism>
<dbReference type="EMBL" id="CP056065">
    <property type="protein sequence ID" value="UVC54097.1"/>
    <property type="molecule type" value="Genomic_DNA"/>
</dbReference>